<evidence type="ECO:0000313" key="1">
    <source>
        <dbReference type="EMBL" id="KUM46354.1"/>
    </source>
</evidence>
<proteinExistence type="predicted"/>
<geneLocation type="mitochondrion" evidence="1"/>
<comment type="caution">
    <text evidence="1">The sequence shown here is derived from an EMBL/GenBank/DDBJ whole genome shotgun (WGS) entry which is preliminary data.</text>
</comment>
<gene>
    <name evidence="1" type="ORF">ABT39_MTgene1860</name>
</gene>
<dbReference type="EMBL" id="LKAM01000012">
    <property type="protein sequence ID" value="KUM46354.1"/>
    <property type="molecule type" value="Genomic_DNA"/>
</dbReference>
<sequence>MPKPLASARNPLWVQHLEPLLFTFTHQPPFTFLLLPTTHLFSLLELPQQTL</sequence>
<dbReference type="AlphaFoldDB" id="A0A101LVX4"/>
<reference evidence="1" key="1">
    <citation type="journal article" date="2015" name="Genome Biol. Evol.">
        <title>Organellar Genomes of White Spruce (Picea glauca): Assembly and Annotation.</title>
        <authorList>
            <person name="Jackman S.D."/>
            <person name="Warren R.L."/>
            <person name="Gibb E.A."/>
            <person name="Vandervalk B.P."/>
            <person name="Mohamadi H."/>
            <person name="Chu J."/>
            <person name="Raymond A."/>
            <person name="Pleasance S."/>
            <person name="Coope R."/>
            <person name="Wildung M.R."/>
            <person name="Ritland C.E."/>
            <person name="Bousquet J."/>
            <person name="Jones S.J."/>
            <person name="Bohlmann J."/>
            <person name="Birol I."/>
        </authorList>
    </citation>
    <scope>NUCLEOTIDE SEQUENCE [LARGE SCALE GENOMIC DNA]</scope>
    <source>
        <tissue evidence="1">Flushing bud</tissue>
    </source>
</reference>
<protein>
    <submittedName>
        <fullName evidence="1">Uncharacterized protein</fullName>
    </submittedName>
</protein>
<organism evidence="1">
    <name type="scientific">Picea glauca</name>
    <name type="common">White spruce</name>
    <name type="synonym">Pinus glauca</name>
    <dbReference type="NCBI Taxonomy" id="3330"/>
    <lineage>
        <taxon>Eukaryota</taxon>
        <taxon>Viridiplantae</taxon>
        <taxon>Streptophyta</taxon>
        <taxon>Embryophyta</taxon>
        <taxon>Tracheophyta</taxon>
        <taxon>Spermatophyta</taxon>
        <taxon>Pinopsida</taxon>
        <taxon>Pinidae</taxon>
        <taxon>Conifers I</taxon>
        <taxon>Pinales</taxon>
        <taxon>Pinaceae</taxon>
        <taxon>Picea</taxon>
    </lineage>
</organism>
<name>A0A101LVX4_PICGL</name>
<accession>A0A101LVX4</accession>
<keyword evidence="1" id="KW-0496">Mitochondrion</keyword>